<accession>A0A7C4ELM4</accession>
<evidence type="ECO:0000259" key="4">
    <source>
        <dbReference type="PROSITE" id="PS50887"/>
    </source>
</evidence>
<dbReference type="GO" id="GO:0043709">
    <property type="term" value="P:cell adhesion involved in single-species biofilm formation"/>
    <property type="evidence" value="ECO:0007669"/>
    <property type="project" value="TreeGrafter"/>
</dbReference>
<comment type="caution">
    <text evidence="6">The sequence shown here is derived from an EMBL/GenBank/DDBJ whole genome shotgun (WGS) entry which is preliminary data.</text>
</comment>
<proteinExistence type="predicted"/>
<dbReference type="CDD" id="cd01949">
    <property type="entry name" value="GGDEF"/>
    <property type="match status" value="1"/>
</dbReference>
<evidence type="ECO:0000256" key="1">
    <source>
        <dbReference type="ARBA" id="ARBA00012528"/>
    </source>
</evidence>
<keyword evidence="3" id="KW-0129">CBS domain</keyword>
<dbReference type="PROSITE" id="PS51371">
    <property type="entry name" value="CBS"/>
    <property type="match status" value="2"/>
</dbReference>
<feature type="domain" description="CBS" evidence="5">
    <location>
        <begin position="7"/>
        <end position="64"/>
    </location>
</feature>
<dbReference type="SMART" id="SM00267">
    <property type="entry name" value="GGDEF"/>
    <property type="match status" value="1"/>
</dbReference>
<dbReference type="GO" id="GO:1902201">
    <property type="term" value="P:negative regulation of bacterial-type flagellum-dependent cell motility"/>
    <property type="evidence" value="ECO:0007669"/>
    <property type="project" value="TreeGrafter"/>
</dbReference>
<dbReference type="GO" id="GO:0052621">
    <property type="term" value="F:diguanylate cyclase activity"/>
    <property type="evidence" value="ECO:0007669"/>
    <property type="project" value="UniProtKB-EC"/>
</dbReference>
<dbReference type="Gene3D" id="3.30.70.270">
    <property type="match status" value="1"/>
</dbReference>
<dbReference type="EC" id="2.7.7.65" evidence="1"/>
<dbReference type="SMART" id="SM00116">
    <property type="entry name" value="CBS"/>
    <property type="match status" value="2"/>
</dbReference>
<dbReference type="EMBL" id="DTHO01000049">
    <property type="protein sequence ID" value="HGG99685.1"/>
    <property type="molecule type" value="Genomic_DNA"/>
</dbReference>
<feature type="domain" description="CBS" evidence="5">
    <location>
        <begin position="75"/>
        <end position="132"/>
    </location>
</feature>
<evidence type="ECO:0000259" key="5">
    <source>
        <dbReference type="PROSITE" id="PS51371"/>
    </source>
</evidence>
<dbReference type="InterPro" id="IPR029787">
    <property type="entry name" value="Nucleotide_cyclase"/>
</dbReference>
<dbReference type="InterPro" id="IPR043128">
    <property type="entry name" value="Rev_trsase/Diguanyl_cyclase"/>
</dbReference>
<dbReference type="Gene3D" id="3.10.580.10">
    <property type="entry name" value="CBS-domain"/>
    <property type="match status" value="1"/>
</dbReference>
<dbReference type="PROSITE" id="PS50887">
    <property type="entry name" value="GGDEF"/>
    <property type="match status" value="1"/>
</dbReference>
<dbReference type="FunFam" id="3.30.70.270:FF:000001">
    <property type="entry name" value="Diguanylate cyclase domain protein"/>
    <property type="match status" value="1"/>
</dbReference>
<gene>
    <name evidence="6" type="ORF">ENV75_04470</name>
</gene>
<evidence type="ECO:0000313" key="6">
    <source>
        <dbReference type="EMBL" id="HGG99685.1"/>
    </source>
</evidence>
<feature type="domain" description="GGDEF" evidence="4">
    <location>
        <begin position="156"/>
        <end position="286"/>
    </location>
</feature>
<dbReference type="InterPro" id="IPR000160">
    <property type="entry name" value="GGDEF_dom"/>
</dbReference>
<dbReference type="InterPro" id="IPR000644">
    <property type="entry name" value="CBS_dom"/>
</dbReference>
<dbReference type="Pfam" id="PF00990">
    <property type="entry name" value="GGDEF"/>
    <property type="match status" value="1"/>
</dbReference>
<dbReference type="SUPFAM" id="SSF55073">
    <property type="entry name" value="Nucleotide cyclase"/>
    <property type="match status" value="1"/>
</dbReference>
<protein>
    <recommendedName>
        <fullName evidence="1">diguanylate cyclase</fullName>
        <ecNumber evidence="1">2.7.7.65</ecNumber>
    </recommendedName>
</protein>
<dbReference type="AlphaFoldDB" id="A0A7C4ELM4"/>
<dbReference type="InterPro" id="IPR046342">
    <property type="entry name" value="CBS_dom_sf"/>
</dbReference>
<dbReference type="GO" id="GO:0005886">
    <property type="term" value="C:plasma membrane"/>
    <property type="evidence" value="ECO:0007669"/>
    <property type="project" value="TreeGrafter"/>
</dbReference>
<dbReference type="PANTHER" id="PTHR45138">
    <property type="entry name" value="REGULATORY COMPONENTS OF SENSORY TRANSDUCTION SYSTEM"/>
    <property type="match status" value="1"/>
</dbReference>
<organism evidence="6">
    <name type="scientific">Thermodesulfovibrio aggregans</name>
    <dbReference type="NCBI Taxonomy" id="86166"/>
    <lineage>
        <taxon>Bacteria</taxon>
        <taxon>Pseudomonadati</taxon>
        <taxon>Nitrospirota</taxon>
        <taxon>Thermodesulfovibrionia</taxon>
        <taxon>Thermodesulfovibrionales</taxon>
        <taxon>Thermodesulfovibrionaceae</taxon>
        <taxon>Thermodesulfovibrio</taxon>
    </lineage>
</organism>
<dbReference type="PANTHER" id="PTHR45138:SF9">
    <property type="entry name" value="DIGUANYLATE CYCLASE DGCM-RELATED"/>
    <property type="match status" value="1"/>
</dbReference>
<reference evidence="6" key="1">
    <citation type="journal article" date="2020" name="mSystems">
        <title>Genome- and Community-Level Interaction Insights into Carbon Utilization and Element Cycling Functions of Hydrothermarchaeota in Hydrothermal Sediment.</title>
        <authorList>
            <person name="Zhou Z."/>
            <person name="Liu Y."/>
            <person name="Xu W."/>
            <person name="Pan J."/>
            <person name="Luo Z.H."/>
            <person name="Li M."/>
        </authorList>
    </citation>
    <scope>NUCLEOTIDE SEQUENCE [LARGE SCALE GENOMIC DNA]</scope>
    <source>
        <strain evidence="6">SpSt-788</strain>
    </source>
</reference>
<dbReference type="NCBIfam" id="TIGR00254">
    <property type="entry name" value="GGDEF"/>
    <property type="match status" value="1"/>
</dbReference>
<dbReference type="InterPro" id="IPR050469">
    <property type="entry name" value="Diguanylate_Cyclase"/>
</dbReference>
<evidence type="ECO:0000256" key="3">
    <source>
        <dbReference type="PROSITE-ProRule" id="PRU00703"/>
    </source>
</evidence>
<sequence>MKVEELMTANPVTLNLSDKIQKLVELYLKHKIGSVVIVDNSKEPVQIITLRDLPKIFFLQPPPKNISETLERLFKNKKSLITISFEKSFSEALNLMKQFNISHLPVINKNKKLSGILSLKDIIKKFPEIIYIDPLTGVHNRAYLDFLKTKLKRLKSSTAVLMIDLDNFKHLNDIYGHLIGDSILKKSAQTLRNNIKAPDDIIRYGGEEFVVIAYRCNFIESKKLGERLRKSIEKIKFKNIPELKITVSIGIAPYETKEDISEAIQKADKAMYKAKMLGKNRVEIWE</sequence>
<evidence type="ECO:0000256" key="2">
    <source>
        <dbReference type="ARBA" id="ARBA00034247"/>
    </source>
</evidence>
<name>A0A7C4ELM4_9BACT</name>
<dbReference type="SUPFAM" id="SSF54631">
    <property type="entry name" value="CBS-domain pair"/>
    <property type="match status" value="1"/>
</dbReference>
<dbReference type="Pfam" id="PF00571">
    <property type="entry name" value="CBS"/>
    <property type="match status" value="2"/>
</dbReference>
<comment type="catalytic activity">
    <reaction evidence="2">
        <text>2 GTP = 3',3'-c-di-GMP + 2 diphosphate</text>
        <dbReference type="Rhea" id="RHEA:24898"/>
        <dbReference type="ChEBI" id="CHEBI:33019"/>
        <dbReference type="ChEBI" id="CHEBI:37565"/>
        <dbReference type="ChEBI" id="CHEBI:58805"/>
        <dbReference type="EC" id="2.7.7.65"/>
    </reaction>
</comment>